<evidence type="ECO:0000313" key="2">
    <source>
        <dbReference type="Proteomes" id="UP000465609"/>
    </source>
</evidence>
<organism evidence="1 2">
    <name type="scientific">Mycolicibacterium aubagnense</name>
    <dbReference type="NCBI Taxonomy" id="319707"/>
    <lineage>
        <taxon>Bacteria</taxon>
        <taxon>Bacillati</taxon>
        <taxon>Actinomycetota</taxon>
        <taxon>Actinomycetes</taxon>
        <taxon>Mycobacteriales</taxon>
        <taxon>Mycobacteriaceae</taxon>
        <taxon>Mycolicibacterium</taxon>
    </lineage>
</organism>
<protein>
    <submittedName>
        <fullName evidence="1">Uncharacterized protein</fullName>
    </submittedName>
</protein>
<dbReference type="EMBL" id="AP022577">
    <property type="protein sequence ID" value="BBX88017.1"/>
    <property type="molecule type" value="Genomic_DNA"/>
</dbReference>
<keyword evidence="2" id="KW-1185">Reference proteome</keyword>
<gene>
    <name evidence="1" type="ORF">MAUB_58900</name>
</gene>
<sequence length="132" mass="13807">MFVADLRPDDTGGTAGWRGTIAGASYPSVAASSYALASYRRYLDACRTAPSQPDAYRNAAVGTSVQDPTTAHALIQTAGDWVEVFAVATNDGLVEATFSRTNDGPVQFAYNPAAIFSALKMADLGALSRPAQ</sequence>
<name>A0ABM7IMU5_9MYCO</name>
<dbReference type="Proteomes" id="UP000465609">
    <property type="component" value="Chromosome"/>
</dbReference>
<proteinExistence type="predicted"/>
<accession>A0ABM7IMU5</accession>
<evidence type="ECO:0000313" key="1">
    <source>
        <dbReference type="EMBL" id="BBX88017.1"/>
    </source>
</evidence>
<reference evidence="1 2" key="1">
    <citation type="journal article" date="2019" name="Emerg. Microbes Infect.">
        <title>Comprehensive subspecies identification of 175 nontuberculous mycobacteria species based on 7547 genomic profiles.</title>
        <authorList>
            <person name="Matsumoto Y."/>
            <person name="Kinjo T."/>
            <person name="Motooka D."/>
            <person name="Nabeya D."/>
            <person name="Jung N."/>
            <person name="Uechi K."/>
            <person name="Horii T."/>
            <person name="Iida T."/>
            <person name="Fujita J."/>
            <person name="Nakamura S."/>
        </authorList>
    </citation>
    <scope>NUCLEOTIDE SEQUENCE [LARGE SCALE GENOMIC DNA]</scope>
    <source>
        <strain evidence="1 2">JCM 15296</strain>
    </source>
</reference>